<dbReference type="Proteomes" id="UP000198561">
    <property type="component" value="Unassembled WGS sequence"/>
</dbReference>
<proteinExistence type="predicted"/>
<dbReference type="AlphaFoldDB" id="A0A1H6HR52"/>
<feature type="compositionally biased region" description="Low complexity" evidence="1">
    <location>
        <begin position="20"/>
        <end position="31"/>
    </location>
</feature>
<gene>
    <name evidence="2" type="ORF">SAMN05421593_3275</name>
</gene>
<dbReference type="STRING" id="680127.SAMN05421593_3275"/>
<reference evidence="2 3" key="1">
    <citation type="submission" date="2016-10" db="EMBL/GenBank/DDBJ databases">
        <authorList>
            <person name="de Groot N.N."/>
        </authorList>
    </citation>
    <scope>NUCLEOTIDE SEQUENCE [LARGE SCALE GENOMIC DNA]</scope>
    <source>
        <strain evidence="2 3">DSM 23031</strain>
    </source>
</reference>
<organism evidence="2 3">
    <name type="scientific">Chryseobacterium culicis</name>
    <dbReference type="NCBI Taxonomy" id="680127"/>
    <lineage>
        <taxon>Bacteria</taxon>
        <taxon>Pseudomonadati</taxon>
        <taxon>Bacteroidota</taxon>
        <taxon>Flavobacteriia</taxon>
        <taxon>Flavobacteriales</taxon>
        <taxon>Weeksellaceae</taxon>
        <taxon>Chryseobacterium group</taxon>
        <taxon>Chryseobacterium</taxon>
    </lineage>
</organism>
<accession>A0A1H6HR52</accession>
<evidence type="ECO:0000256" key="1">
    <source>
        <dbReference type="SAM" id="MobiDB-lite"/>
    </source>
</evidence>
<feature type="region of interest" description="Disordered" evidence="1">
    <location>
        <begin position="20"/>
        <end position="58"/>
    </location>
</feature>
<feature type="compositionally biased region" description="Basic and acidic residues" evidence="1">
    <location>
        <begin position="45"/>
        <end position="58"/>
    </location>
</feature>
<evidence type="ECO:0000313" key="3">
    <source>
        <dbReference type="Proteomes" id="UP000198561"/>
    </source>
</evidence>
<protein>
    <submittedName>
        <fullName evidence="2">Uncharacterized protein</fullName>
    </submittedName>
</protein>
<sequence length="58" mass="6605">MSWNFLDVFDIILDVFGLASSGSKSSRSSQSKPERKPLNHNVLSQRKEPKDLDTLKKK</sequence>
<evidence type="ECO:0000313" key="2">
    <source>
        <dbReference type="EMBL" id="SEH36654.1"/>
    </source>
</evidence>
<name>A0A1H6HR52_CHRCI</name>
<dbReference type="EMBL" id="FNWQ01000004">
    <property type="protein sequence ID" value="SEH36654.1"/>
    <property type="molecule type" value="Genomic_DNA"/>
</dbReference>